<name>A0AAV7LLQ0_PLEWA</name>
<comment type="caution">
    <text evidence="1">The sequence shown here is derived from an EMBL/GenBank/DDBJ whole genome shotgun (WGS) entry which is preliminary data.</text>
</comment>
<reference evidence="1" key="1">
    <citation type="journal article" date="2022" name="bioRxiv">
        <title>Sequencing and chromosome-scale assembly of the giantPleurodeles waltlgenome.</title>
        <authorList>
            <person name="Brown T."/>
            <person name="Elewa A."/>
            <person name="Iarovenko S."/>
            <person name="Subramanian E."/>
            <person name="Araus A.J."/>
            <person name="Petzold A."/>
            <person name="Susuki M."/>
            <person name="Suzuki K.-i.T."/>
            <person name="Hayashi T."/>
            <person name="Toyoda A."/>
            <person name="Oliveira C."/>
            <person name="Osipova E."/>
            <person name="Leigh N.D."/>
            <person name="Simon A."/>
            <person name="Yun M.H."/>
        </authorList>
    </citation>
    <scope>NUCLEOTIDE SEQUENCE</scope>
    <source>
        <strain evidence="1">20211129_DDA</strain>
        <tissue evidence="1">Liver</tissue>
    </source>
</reference>
<gene>
    <name evidence="1" type="ORF">NDU88_004564</name>
</gene>
<protein>
    <submittedName>
        <fullName evidence="1">Uncharacterized protein</fullName>
    </submittedName>
</protein>
<evidence type="ECO:0000313" key="1">
    <source>
        <dbReference type="EMBL" id="KAJ1091439.1"/>
    </source>
</evidence>
<sequence>MMVVQEQKDYRREYLEFWIHGVLIPRGVCRVGLRRSASAVRRSSGPCVEFPVATLALHQSSRCKVSLHRSGLACG</sequence>
<evidence type="ECO:0000313" key="2">
    <source>
        <dbReference type="Proteomes" id="UP001066276"/>
    </source>
</evidence>
<organism evidence="1 2">
    <name type="scientific">Pleurodeles waltl</name>
    <name type="common">Iberian ribbed newt</name>
    <dbReference type="NCBI Taxonomy" id="8319"/>
    <lineage>
        <taxon>Eukaryota</taxon>
        <taxon>Metazoa</taxon>
        <taxon>Chordata</taxon>
        <taxon>Craniata</taxon>
        <taxon>Vertebrata</taxon>
        <taxon>Euteleostomi</taxon>
        <taxon>Amphibia</taxon>
        <taxon>Batrachia</taxon>
        <taxon>Caudata</taxon>
        <taxon>Salamandroidea</taxon>
        <taxon>Salamandridae</taxon>
        <taxon>Pleurodelinae</taxon>
        <taxon>Pleurodeles</taxon>
    </lineage>
</organism>
<dbReference type="EMBL" id="JANPWB010000015">
    <property type="protein sequence ID" value="KAJ1091439.1"/>
    <property type="molecule type" value="Genomic_DNA"/>
</dbReference>
<dbReference type="Proteomes" id="UP001066276">
    <property type="component" value="Chromosome 11"/>
</dbReference>
<keyword evidence="2" id="KW-1185">Reference proteome</keyword>
<dbReference type="AlphaFoldDB" id="A0AAV7LLQ0"/>
<accession>A0AAV7LLQ0</accession>
<proteinExistence type="predicted"/>